<evidence type="ECO:0000256" key="7">
    <source>
        <dbReference type="SAM" id="Phobius"/>
    </source>
</evidence>
<feature type="transmembrane region" description="Helical" evidence="7">
    <location>
        <begin position="328"/>
        <end position="347"/>
    </location>
</feature>
<dbReference type="EMBL" id="SWBM01000008">
    <property type="protein sequence ID" value="TKC14808.1"/>
    <property type="molecule type" value="Genomic_DNA"/>
</dbReference>
<feature type="transmembrane region" description="Helical" evidence="7">
    <location>
        <begin position="45"/>
        <end position="63"/>
    </location>
</feature>
<keyword evidence="2" id="KW-0813">Transport</keyword>
<proteinExistence type="predicted"/>
<dbReference type="CDD" id="cd17502">
    <property type="entry name" value="MFS_Azr1_MDR_like"/>
    <property type="match status" value="1"/>
</dbReference>
<evidence type="ECO:0000313" key="10">
    <source>
        <dbReference type="Proteomes" id="UP000307756"/>
    </source>
</evidence>
<feature type="transmembrane region" description="Helical" evidence="7">
    <location>
        <begin position="300"/>
        <end position="321"/>
    </location>
</feature>
<dbReference type="InterPro" id="IPR036259">
    <property type="entry name" value="MFS_trans_sf"/>
</dbReference>
<organism evidence="9 10">
    <name type="scientific">Robertmurraya kyonggiensis</name>
    <dbReference type="NCBI Taxonomy" id="1037680"/>
    <lineage>
        <taxon>Bacteria</taxon>
        <taxon>Bacillati</taxon>
        <taxon>Bacillota</taxon>
        <taxon>Bacilli</taxon>
        <taxon>Bacillales</taxon>
        <taxon>Bacillaceae</taxon>
        <taxon>Robertmurraya</taxon>
    </lineage>
</organism>
<feature type="domain" description="Major facilitator superfamily (MFS) profile" evidence="8">
    <location>
        <begin position="10"/>
        <end position="488"/>
    </location>
</feature>
<accession>A0A4U1CZC9</accession>
<keyword evidence="10" id="KW-1185">Reference proteome</keyword>
<keyword evidence="4 7" id="KW-0812">Transmembrane</keyword>
<evidence type="ECO:0000256" key="5">
    <source>
        <dbReference type="ARBA" id="ARBA00022989"/>
    </source>
</evidence>
<feature type="transmembrane region" description="Helical" evidence="7">
    <location>
        <begin position="75"/>
        <end position="95"/>
    </location>
</feature>
<dbReference type="InterPro" id="IPR004638">
    <property type="entry name" value="EmrB-like"/>
</dbReference>
<keyword evidence="6 7" id="KW-0472">Membrane</keyword>
<sequence>MTKETKLIPVMAALILGIFVASLDNTIVATSMGSIIGELGGMDKYVWVTSAYLVAEMAGMPIFGKLSDMYGRKKFYVFGILVFLIGSILCGTAQTMVQLCIFRAIQGIGGSALMPIAFTIIWDVVPMEKRGKMSGMFGAIFGLSSIAGPLLGSFITDTFHWRWIFYINIPIGLIALALIVVFYNESKVHTRQVIDWAGAILLVSFSVALMFALELGGDTYEWGSWQIIGLFILALVSFIAFLFVEKVVKDPILPYSLFKERLYTNSVLSGMFYGGVFMVSTIYIPLYIQGVTGGTATNSGLLLLPMMVACSVTAATGGSLANKFSYKSIMIVSGIILGIGTVLLGTLEASTPRWVVTIYMVIVGLGVGPSFSILGMAVLQKALPQQRGIASSTSNFLRSLGMTLGITIFGVIQKNRFMDGLPEAIKEHGTGEDSSAILSPELRAQIPADILEKITDTLTSSITTTFLWTLIPLGLAFVFILMMSKEKLTDSQMQMEDQV</sequence>
<feature type="transmembrane region" description="Helical" evidence="7">
    <location>
        <begin position="265"/>
        <end position="288"/>
    </location>
</feature>
<keyword evidence="3" id="KW-1003">Cell membrane</keyword>
<dbReference type="NCBIfam" id="TIGR00711">
    <property type="entry name" value="efflux_EmrB"/>
    <property type="match status" value="1"/>
</dbReference>
<comment type="caution">
    <text evidence="9">The sequence shown here is derived from an EMBL/GenBank/DDBJ whole genome shotgun (WGS) entry which is preliminary data.</text>
</comment>
<feature type="transmembrane region" description="Helical" evidence="7">
    <location>
        <begin position="161"/>
        <end position="181"/>
    </location>
</feature>
<comment type="subcellular location">
    <subcellularLocation>
        <location evidence="1">Cell membrane</location>
        <topology evidence="1">Multi-pass membrane protein</topology>
    </subcellularLocation>
</comment>
<dbReference type="FunFam" id="1.20.1720.10:FF:000004">
    <property type="entry name" value="EmrB/QacA family drug resistance transporter"/>
    <property type="match status" value="1"/>
</dbReference>
<dbReference type="OrthoDB" id="9807274at2"/>
<protein>
    <submittedName>
        <fullName evidence="9">MFS transporter</fullName>
    </submittedName>
</protein>
<evidence type="ECO:0000256" key="3">
    <source>
        <dbReference type="ARBA" id="ARBA00022475"/>
    </source>
</evidence>
<feature type="transmembrane region" description="Helical" evidence="7">
    <location>
        <begin position="101"/>
        <end position="125"/>
    </location>
</feature>
<evidence type="ECO:0000256" key="4">
    <source>
        <dbReference type="ARBA" id="ARBA00022692"/>
    </source>
</evidence>
<dbReference type="PANTHER" id="PTHR23501:SF170">
    <property type="entry name" value="MULTIDRUG RESISTANCE PROTEIN 3"/>
    <property type="match status" value="1"/>
</dbReference>
<evidence type="ECO:0000256" key="1">
    <source>
        <dbReference type="ARBA" id="ARBA00004651"/>
    </source>
</evidence>
<dbReference type="Proteomes" id="UP000307756">
    <property type="component" value="Unassembled WGS sequence"/>
</dbReference>
<reference evidence="9 10" key="1">
    <citation type="journal article" date="2011" name="J. Microbiol.">
        <title>Bacillus kyonggiensis sp. nov., isolated from soil of a lettuce field.</title>
        <authorList>
            <person name="Dong K."/>
            <person name="Lee S."/>
        </authorList>
    </citation>
    <scope>NUCLEOTIDE SEQUENCE [LARGE SCALE GENOMIC DNA]</scope>
    <source>
        <strain evidence="9 10">NB22</strain>
    </source>
</reference>
<dbReference type="Pfam" id="PF07690">
    <property type="entry name" value="MFS_1"/>
    <property type="match status" value="1"/>
</dbReference>
<feature type="transmembrane region" description="Helical" evidence="7">
    <location>
        <begin position="193"/>
        <end position="213"/>
    </location>
</feature>
<dbReference type="PROSITE" id="PS50850">
    <property type="entry name" value="MFS"/>
    <property type="match status" value="1"/>
</dbReference>
<dbReference type="Gene3D" id="1.20.1720.10">
    <property type="entry name" value="Multidrug resistance protein D"/>
    <property type="match status" value="1"/>
</dbReference>
<gene>
    <name evidence="9" type="ORF">FA727_21440</name>
</gene>
<keyword evidence="5 7" id="KW-1133">Transmembrane helix</keyword>
<feature type="transmembrane region" description="Helical" evidence="7">
    <location>
        <begin position="225"/>
        <end position="244"/>
    </location>
</feature>
<feature type="transmembrane region" description="Helical" evidence="7">
    <location>
        <begin position="395"/>
        <end position="412"/>
    </location>
</feature>
<feature type="transmembrane region" description="Helical" evidence="7">
    <location>
        <begin position="137"/>
        <end position="155"/>
    </location>
</feature>
<dbReference type="InterPro" id="IPR020846">
    <property type="entry name" value="MFS_dom"/>
</dbReference>
<dbReference type="RefSeq" id="WP_136833531.1">
    <property type="nucleotide sequence ID" value="NZ_SWBM01000008.1"/>
</dbReference>
<evidence type="ECO:0000259" key="8">
    <source>
        <dbReference type="PROSITE" id="PS50850"/>
    </source>
</evidence>
<evidence type="ECO:0000256" key="2">
    <source>
        <dbReference type="ARBA" id="ARBA00022448"/>
    </source>
</evidence>
<dbReference type="GO" id="GO:0005886">
    <property type="term" value="C:plasma membrane"/>
    <property type="evidence" value="ECO:0007669"/>
    <property type="project" value="UniProtKB-SubCell"/>
</dbReference>
<dbReference type="Gene3D" id="1.20.1250.20">
    <property type="entry name" value="MFS general substrate transporter like domains"/>
    <property type="match status" value="1"/>
</dbReference>
<name>A0A4U1CZC9_9BACI</name>
<dbReference type="PANTHER" id="PTHR23501">
    <property type="entry name" value="MAJOR FACILITATOR SUPERFAMILY"/>
    <property type="match status" value="1"/>
</dbReference>
<evidence type="ECO:0000313" key="9">
    <source>
        <dbReference type="EMBL" id="TKC14808.1"/>
    </source>
</evidence>
<dbReference type="GO" id="GO:0022857">
    <property type="term" value="F:transmembrane transporter activity"/>
    <property type="evidence" value="ECO:0007669"/>
    <property type="project" value="InterPro"/>
</dbReference>
<feature type="transmembrane region" description="Helical" evidence="7">
    <location>
        <begin position="465"/>
        <end position="483"/>
    </location>
</feature>
<dbReference type="SUPFAM" id="SSF103473">
    <property type="entry name" value="MFS general substrate transporter"/>
    <property type="match status" value="1"/>
</dbReference>
<feature type="transmembrane region" description="Helical" evidence="7">
    <location>
        <begin position="353"/>
        <end position="374"/>
    </location>
</feature>
<dbReference type="InterPro" id="IPR011701">
    <property type="entry name" value="MFS"/>
</dbReference>
<dbReference type="AlphaFoldDB" id="A0A4U1CZC9"/>
<evidence type="ECO:0000256" key="6">
    <source>
        <dbReference type="ARBA" id="ARBA00023136"/>
    </source>
</evidence>